<feature type="repeat" description="Pumilio" evidence="3">
    <location>
        <begin position="340"/>
        <end position="375"/>
    </location>
</feature>
<name>A0A433T142_ELYCH</name>
<dbReference type="InterPro" id="IPR011989">
    <property type="entry name" value="ARM-like"/>
</dbReference>
<dbReference type="Pfam" id="PF08144">
    <property type="entry name" value="CPL"/>
    <property type="match status" value="1"/>
</dbReference>
<dbReference type="Gene3D" id="1.25.10.10">
    <property type="entry name" value="Leucine-rich Repeat Variant"/>
    <property type="match status" value="2"/>
</dbReference>
<feature type="region of interest" description="Disordered" evidence="4">
    <location>
        <begin position="130"/>
        <end position="263"/>
    </location>
</feature>
<dbReference type="OrthoDB" id="497380at2759"/>
<feature type="compositionally biased region" description="Basic and acidic residues" evidence="4">
    <location>
        <begin position="192"/>
        <end position="214"/>
    </location>
</feature>
<reference evidence="6 7" key="1">
    <citation type="submission" date="2019-01" db="EMBL/GenBank/DDBJ databases">
        <title>A draft genome assembly of the solar-powered sea slug Elysia chlorotica.</title>
        <authorList>
            <person name="Cai H."/>
            <person name="Li Q."/>
            <person name="Fang X."/>
            <person name="Li J."/>
            <person name="Curtis N.E."/>
            <person name="Altenburger A."/>
            <person name="Shibata T."/>
            <person name="Feng M."/>
            <person name="Maeda T."/>
            <person name="Schwartz J.A."/>
            <person name="Shigenobu S."/>
            <person name="Lundholm N."/>
            <person name="Nishiyama T."/>
            <person name="Yang H."/>
            <person name="Hasebe M."/>
            <person name="Li S."/>
            <person name="Pierce S.K."/>
            <person name="Wang J."/>
        </authorList>
    </citation>
    <scope>NUCLEOTIDE SEQUENCE [LARGE SCALE GENOMIC DNA]</scope>
    <source>
        <strain evidence="6">EC2010</strain>
        <tissue evidence="6">Whole organism of an adult</tissue>
    </source>
</reference>
<dbReference type="GO" id="GO:0003729">
    <property type="term" value="F:mRNA binding"/>
    <property type="evidence" value="ECO:0007669"/>
    <property type="project" value="TreeGrafter"/>
</dbReference>
<evidence type="ECO:0000313" key="6">
    <source>
        <dbReference type="EMBL" id="RUS75217.1"/>
    </source>
</evidence>
<feature type="region of interest" description="Disordered" evidence="4">
    <location>
        <begin position="1"/>
        <end position="54"/>
    </location>
</feature>
<dbReference type="GO" id="GO:0006417">
    <property type="term" value="P:regulation of translation"/>
    <property type="evidence" value="ECO:0007669"/>
    <property type="project" value="TreeGrafter"/>
</dbReference>
<dbReference type="PROSITE" id="PS50302">
    <property type="entry name" value="PUM"/>
    <property type="match status" value="1"/>
</dbReference>
<dbReference type="AlphaFoldDB" id="A0A433T142"/>
<evidence type="ECO:0000256" key="4">
    <source>
        <dbReference type="SAM" id="MobiDB-lite"/>
    </source>
</evidence>
<dbReference type="Proteomes" id="UP000271974">
    <property type="component" value="Unassembled WGS sequence"/>
</dbReference>
<evidence type="ECO:0000313" key="7">
    <source>
        <dbReference type="Proteomes" id="UP000271974"/>
    </source>
</evidence>
<dbReference type="SMART" id="SM00025">
    <property type="entry name" value="Pumilio"/>
    <property type="match status" value="6"/>
</dbReference>
<comment type="caution">
    <text evidence="6">The sequence shown here is derived from an EMBL/GenBank/DDBJ whole genome shotgun (WGS) entry which is preliminary data.</text>
</comment>
<feature type="compositionally biased region" description="Acidic residues" evidence="4">
    <location>
        <begin position="153"/>
        <end position="184"/>
    </location>
</feature>
<organism evidence="6 7">
    <name type="scientific">Elysia chlorotica</name>
    <name type="common">Eastern emerald elysia</name>
    <name type="synonym">Sea slug</name>
    <dbReference type="NCBI Taxonomy" id="188477"/>
    <lineage>
        <taxon>Eukaryota</taxon>
        <taxon>Metazoa</taxon>
        <taxon>Spiralia</taxon>
        <taxon>Lophotrochozoa</taxon>
        <taxon>Mollusca</taxon>
        <taxon>Gastropoda</taxon>
        <taxon>Heterobranchia</taxon>
        <taxon>Euthyneura</taxon>
        <taxon>Panpulmonata</taxon>
        <taxon>Sacoglossa</taxon>
        <taxon>Placobranchoidea</taxon>
        <taxon>Plakobranchidae</taxon>
        <taxon>Elysia</taxon>
    </lineage>
</organism>
<dbReference type="PROSITE" id="PS50303">
    <property type="entry name" value="PUM_HD"/>
    <property type="match status" value="1"/>
</dbReference>
<dbReference type="PANTHER" id="PTHR13389">
    <property type="entry name" value="PUMILIO HOMOLOG 3"/>
    <property type="match status" value="1"/>
</dbReference>
<protein>
    <recommendedName>
        <fullName evidence="5">PUM-HD domain-containing protein</fullName>
    </recommendedName>
</protein>
<dbReference type="InterPro" id="IPR040059">
    <property type="entry name" value="PUM3"/>
</dbReference>
<dbReference type="SUPFAM" id="SSF48371">
    <property type="entry name" value="ARM repeat"/>
    <property type="match status" value="1"/>
</dbReference>
<dbReference type="PANTHER" id="PTHR13389:SF0">
    <property type="entry name" value="PUMILIO HOMOLOG 3"/>
    <property type="match status" value="1"/>
</dbReference>
<keyword evidence="7" id="KW-1185">Reference proteome</keyword>
<dbReference type="InterPro" id="IPR016024">
    <property type="entry name" value="ARM-type_fold"/>
</dbReference>
<evidence type="ECO:0000256" key="2">
    <source>
        <dbReference type="ARBA" id="ARBA00022884"/>
    </source>
</evidence>
<evidence type="ECO:0000259" key="5">
    <source>
        <dbReference type="PROSITE" id="PS50303"/>
    </source>
</evidence>
<sequence>MKSKAESPGNRKTKATVGHIRHGGFGVTKPSVAKNVSMTPDRFERSQNRARKHVAKQRRTLLNADDTTQIHGSLADLSQADDSALELTPLTLSQISAIDPPENDTMTATFRRKKRRVQNDDTLEMAVQCARGEPDGAERSFTRRQLEQFSLHDDDDDENEDAEDIGGMDESMEVDEMEDAEDDVPSPAKKTKSAEKKEKDSPAKSKKIGLKEPLKQAAKKLKNLKSSGDQKSKKQGGKNFDALPDETTVPKTPNQTWKEKRQERRMTKNNYNLISTAKRCWEDLRRADLPSEKKKKICDDLMGLTKGKIKELSMVHDSSRVVQCVVQYGSEAQRCSIYEEIKNDICDFCKSKYAKFVIRKLINYGSKDLKAAIFHCFHGQIRKLIKHKEASEIIEYAYNEFATAPQRMAIHEEFYGPTFSLFKNQVHQSLDQIIAEQPEKKEMVIRSMKETLTPLVDKDLLQYSLVHKVFLDFFIYADDKSKKEMIEVLREHIPSFLHTRDGTRVAMKCIWGGSAKDRKISLKSLKTHVAKVCKEEQGHLLLLAIFDSVDDTVLVQKVILDELLKSMDTLIVHPTGKKVLLYLLNPRDPVHFNPNIQQVLQEGDHNTTSKKDKTIRAKELRAYVSPHLIKYLEEHALEMMSDNGLALVVKAIITYASGDVSPAMRAIADLVAKPCSTADGAINMVEHPASHIALKKIIANDKTRLENGEGILFSSILLEALPKSTIKVWAASNRGCFILVSLLDVGCSTVSENVKAHLQPVMRSLRKMTFKGAEILLERLEKPKAQREYRV</sequence>
<keyword evidence="1" id="KW-0677">Repeat</keyword>
<evidence type="ECO:0000256" key="1">
    <source>
        <dbReference type="ARBA" id="ARBA00022737"/>
    </source>
</evidence>
<feature type="domain" description="PUM-HD" evidence="5">
    <location>
        <begin position="276"/>
        <end position="628"/>
    </location>
</feature>
<gene>
    <name evidence="6" type="ORF">EGW08_017007</name>
</gene>
<dbReference type="InterPro" id="IPR033133">
    <property type="entry name" value="PUM-HD"/>
</dbReference>
<dbReference type="STRING" id="188477.A0A433T142"/>
<dbReference type="InterPro" id="IPR012959">
    <property type="entry name" value="CPL_dom"/>
</dbReference>
<proteinExistence type="predicted"/>
<accession>A0A433T142</accession>
<keyword evidence="2" id="KW-0694">RNA-binding</keyword>
<feature type="compositionally biased region" description="Basic residues" evidence="4">
    <location>
        <begin position="11"/>
        <end position="22"/>
    </location>
</feature>
<dbReference type="EMBL" id="RQTK01000761">
    <property type="protein sequence ID" value="RUS75217.1"/>
    <property type="molecule type" value="Genomic_DNA"/>
</dbReference>
<dbReference type="InterPro" id="IPR001313">
    <property type="entry name" value="Pumilio_RNA-bd_rpt"/>
</dbReference>
<dbReference type="GO" id="GO:0005730">
    <property type="term" value="C:nucleolus"/>
    <property type="evidence" value="ECO:0007669"/>
    <property type="project" value="TreeGrafter"/>
</dbReference>
<evidence type="ECO:0000256" key="3">
    <source>
        <dbReference type="PROSITE-ProRule" id="PRU00317"/>
    </source>
</evidence>
<feature type="compositionally biased region" description="Basic and acidic residues" evidence="4">
    <location>
        <begin position="132"/>
        <end position="152"/>
    </location>
</feature>